<dbReference type="EMBL" id="WBMP01000005">
    <property type="protein sequence ID" value="KAE8546207.1"/>
    <property type="molecule type" value="Genomic_DNA"/>
</dbReference>
<dbReference type="Pfam" id="PF10972">
    <property type="entry name" value="CsiV"/>
    <property type="match status" value="1"/>
</dbReference>
<evidence type="ECO:0000256" key="1">
    <source>
        <dbReference type="SAM" id="MobiDB-lite"/>
    </source>
</evidence>
<dbReference type="InterPro" id="IPR021241">
    <property type="entry name" value="CsiV"/>
</dbReference>
<dbReference type="EMBL" id="DLYI01000199">
    <property type="protein sequence ID" value="HAC29083.1"/>
    <property type="molecule type" value="Genomic_DNA"/>
</dbReference>
<keyword evidence="2" id="KW-0732">Signal</keyword>
<reference evidence="3 5" key="1">
    <citation type="journal article" date="2018" name="Nat. Biotechnol.">
        <title>A standardized bacterial taxonomy based on genome phylogeny substantially revises the tree of life.</title>
        <authorList>
            <person name="Parks D.H."/>
            <person name="Chuvochina M."/>
            <person name="Waite D.W."/>
            <person name="Rinke C."/>
            <person name="Skarshewski A."/>
            <person name="Chaumeil P.A."/>
            <person name="Hugenholtz P."/>
        </authorList>
    </citation>
    <scope>NUCLEOTIDE SEQUENCE [LARGE SCALE GENOMIC DNA]</scope>
    <source>
        <strain evidence="3">UBA9049</strain>
    </source>
</reference>
<evidence type="ECO:0000313" key="4">
    <source>
        <dbReference type="EMBL" id="KAE8546207.1"/>
    </source>
</evidence>
<feature type="signal peptide" evidence="2">
    <location>
        <begin position="1"/>
        <end position="30"/>
    </location>
</feature>
<feature type="chain" id="PRO_5036064113" evidence="2">
    <location>
        <begin position="31"/>
        <end position="264"/>
    </location>
</feature>
<name>A0A350RW79_MARNT</name>
<reference evidence="4 6" key="2">
    <citation type="submission" date="2019-10" db="EMBL/GenBank/DDBJ databases">
        <title>Draft genome sequence of Marinobacter hydrocarbonoclasticus NCT7M from the microbiome of the marine copepod.</title>
        <authorList>
            <person name="Nuttall R."/>
            <person name="Sharma G."/>
            <person name="Moisander P."/>
        </authorList>
    </citation>
    <scope>NUCLEOTIDE SEQUENCE [LARGE SCALE GENOMIC DNA]</scope>
    <source>
        <strain evidence="4 6">NCT7M</strain>
    </source>
</reference>
<sequence length="264" mass="29115">MQAHILCSRQTLASAALFASVAFTPATLWAQGASGNVPNDYYRAELVILQRLVDPAGIEEQMANKSVEPVEEAGKTLWVEQESGERVTELNLIPRNQLHLGEAANRLERSGNYRVLASAGWYEAFPPDYEGEPLRVAIGDWLAESGQRAVEGQITIDRQRYLHVNVQLNHWAVSDDPEAVPAEPETPPQTEAVAEFSDQDSGNTLDSETGGSASEGTGTAYQLRPAPVELVTWIRETRRMRSEEIHFIDSPTVGVLVFFKKIEG</sequence>
<evidence type="ECO:0000256" key="2">
    <source>
        <dbReference type="SAM" id="SignalP"/>
    </source>
</evidence>
<dbReference type="AlphaFoldDB" id="A0A350RW79"/>
<comment type="caution">
    <text evidence="3">The sequence shown here is derived from an EMBL/GenBank/DDBJ whole genome shotgun (WGS) entry which is preliminary data.</text>
</comment>
<proteinExistence type="predicted"/>
<evidence type="ECO:0000313" key="6">
    <source>
        <dbReference type="Proteomes" id="UP000469950"/>
    </source>
</evidence>
<evidence type="ECO:0000313" key="3">
    <source>
        <dbReference type="EMBL" id="HAC29083.1"/>
    </source>
</evidence>
<gene>
    <name evidence="3" type="ORF">DCF82_14905</name>
    <name evidence="4" type="ORF">F6453_1453</name>
</gene>
<feature type="region of interest" description="Disordered" evidence="1">
    <location>
        <begin position="195"/>
        <end position="221"/>
    </location>
</feature>
<evidence type="ECO:0000313" key="5">
    <source>
        <dbReference type="Proteomes" id="UP000261325"/>
    </source>
</evidence>
<feature type="compositionally biased region" description="Low complexity" evidence="1">
    <location>
        <begin position="207"/>
        <end position="220"/>
    </location>
</feature>
<dbReference type="Proteomes" id="UP000261325">
    <property type="component" value="Unassembled WGS sequence"/>
</dbReference>
<organism evidence="3 5">
    <name type="scientific">Marinobacter nauticus</name>
    <name type="common">Marinobacter hydrocarbonoclasticus</name>
    <name type="synonym">Marinobacter aquaeolei</name>
    <dbReference type="NCBI Taxonomy" id="2743"/>
    <lineage>
        <taxon>Bacteria</taxon>
        <taxon>Pseudomonadati</taxon>
        <taxon>Pseudomonadota</taxon>
        <taxon>Gammaproteobacteria</taxon>
        <taxon>Pseudomonadales</taxon>
        <taxon>Marinobacteraceae</taxon>
        <taxon>Marinobacter</taxon>
    </lineage>
</organism>
<dbReference type="Proteomes" id="UP000469950">
    <property type="component" value="Unassembled WGS sequence"/>
</dbReference>
<dbReference type="RefSeq" id="WP_153740433.1">
    <property type="nucleotide sequence ID" value="NZ_CAXEXJ010000010.1"/>
</dbReference>
<protein>
    <submittedName>
        <fullName evidence="3">5'-methylthioadenosine phosphorylase</fullName>
    </submittedName>
</protein>
<accession>A0A350RW79</accession>